<evidence type="ECO:0000256" key="1">
    <source>
        <dbReference type="PROSITE-ProRule" id="PRU00047"/>
    </source>
</evidence>
<dbReference type="Gramene" id="PGSC0003DMT400091243">
    <property type="protein sequence ID" value="PGSC0003DMT400091243"/>
    <property type="gene ID" value="PGSC0003DMG400040814"/>
</dbReference>
<dbReference type="Proteomes" id="UP000011115">
    <property type="component" value="Unassembled WGS sequence"/>
</dbReference>
<dbReference type="SMART" id="SM00343">
    <property type="entry name" value="ZnF_C2HC"/>
    <property type="match status" value="1"/>
</dbReference>
<dbReference type="Gene3D" id="4.10.60.10">
    <property type="entry name" value="Zinc finger, CCHC-type"/>
    <property type="match status" value="1"/>
</dbReference>
<dbReference type="InterPro" id="IPR001878">
    <property type="entry name" value="Znf_CCHC"/>
</dbReference>
<reference evidence="5" key="1">
    <citation type="journal article" date="2011" name="Nature">
        <title>Genome sequence and analysis of the tuber crop potato.</title>
        <authorList>
            <consortium name="The Potato Genome Sequencing Consortium"/>
        </authorList>
    </citation>
    <scope>NUCLEOTIDE SEQUENCE [LARGE SCALE GENOMIC DNA]</scope>
    <source>
        <strain evidence="5">cv. DM1-3 516 R44</strain>
    </source>
</reference>
<dbReference type="PaxDb" id="4113-PGSC0003DMT400091243"/>
<reference evidence="4" key="2">
    <citation type="submission" date="2015-06" db="UniProtKB">
        <authorList>
            <consortium name="EnsemblPlants"/>
        </authorList>
    </citation>
    <scope>IDENTIFICATION</scope>
    <source>
        <strain evidence="4">DM1-3 516 R44</strain>
    </source>
</reference>
<dbReference type="PROSITE" id="PS50158">
    <property type="entry name" value="ZF_CCHC"/>
    <property type="match status" value="1"/>
</dbReference>
<sequence length="163" mass="17540">MGSKPPACAKCGRNHSGICSEGSTGCFKCGQNGHFMRDCPENLQGNSNRGTRAQFSSVTPPDRAAYRGATSSIEGGTNRFYAINSRQEQEDSPDVVTGTIQVFDFTIYALLDPGPSLSFVTPYVASNFDVIPEQFSEPFSASLTPRATPEMRTRDLGSQVTPS</sequence>
<dbReference type="HOGENOM" id="CLU_1838709_0_0_1"/>
<name>M1DM59_SOLTU</name>
<dbReference type="AlphaFoldDB" id="M1DM59"/>
<feature type="region of interest" description="Disordered" evidence="2">
    <location>
        <begin position="45"/>
        <end position="70"/>
    </location>
</feature>
<dbReference type="GO" id="GO:0008270">
    <property type="term" value="F:zinc ion binding"/>
    <property type="evidence" value="ECO:0007669"/>
    <property type="project" value="UniProtKB-KW"/>
</dbReference>
<accession>M1DM59</accession>
<dbReference type="InParanoid" id="M1DM59"/>
<proteinExistence type="predicted"/>
<keyword evidence="5" id="KW-1185">Reference proteome</keyword>
<organism evidence="4 5">
    <name type="scientific">Solanum tuberosum</name>
    <name type="common">Potato</name>
    <dbReference type="NCBI Taxonomy" id="4113"/>
    <lineage>
        <taxon>Eukaryota</taxon>
        <taxon>Viridiplantae</taxon>
        <taxon>Streptophyta</taxon>
        <taxon>Embryophyta</taxon>
        <taxon>Tracheophyta</taxon>
        <taxon>Spermatophyta</taxon>
        <taxon>Magnoliopsida</taxon>
        <taxon>eudicotyledons</taxon>
        <taxon>Gunneridae</taxon>
        <taxon>Pentapetalae</taxon>
        <taxon>asterids</taxon>
        <taxon>lamiids</taxon>
        <taxon>Solanales</taxon>
        <taxon>Solanaceae</taxon>
        <taxon>Solanoideae</taxon>
        <taxon>Solaneae</taxon>
        <taxon>Solanum</taxon>
    </lineage>
</organism>
<dbReference type="Pfam" id="PF00098">
    <property type="entry name" value="zf-CCHC"/>
    <property type="match status" value="1"/>
</dbReference>
<keyword evidence="1" id="KW-0862">Zinc</keyword>
<feature type="region of interest" description="Disordered" evidence="2">
    <location>
        <begin position="141"/>
        <end position="163"/>
    </location>
</feature>
<dbReference type="InterPro" id="IPR036875">
    <property type="entry name" value="Znf_CCHC_sf"/>
</dbReference>
<evidence type="ECO:0000259" key="3">
    <source>
        <dbReference type="PROSITE" id="PS50158"/>
    </source>
</evidence>
<feature type="domain" description="CCHC-type" evidence="3">
    <location>
        <begin position="26"/>
        <end position="41"/>
    </location>
</feature>
<dbReference type="EnsemblPlants" id="PGSC0003DMT400091243">
    <property type="protein sequence ID" value="PGSC0003DMT400091243"/>
    <property type="gene ID" value="PGSC0003DMG400040814"/>
</dbReference>
<dbReference type="OMA" id="NRFYAIN"/>
<dbReference type="GO" id="GO:0003676">
    <property type="term" value="F:nucleic acid binding"/>
    <property type="evidence" value="ECO:0007669"/>
    <property type="project" value="InterPro"/>
</dbReference>
<protein>
    <submittedName>
        <fullName evidence="4">Gag-pol polyprotein</fullName>
    </submittedName>
</protein>
<dbReference type="Pfam" id="PF08284">
    <property type="entry name" value="RVP_2"/>
    <property type="match status" value="1"/>
</dbReference>
<evidence type="ECO:0000256" key="2">
    <source>
        <dbReference type="SAM" id="MobiDB-lite"/>
    </source>
</evidence>
<evidence type="ECO:0000313" key="5">
    <source>
        <dbReference type="Proteomes" id="UP000011115"/>
    </source>
</evidence>
<feature type="compositionally biased region" description="Polar residues" evidence="2">
    <location>
        <begin position="45"/>
        <end position="59"/>
    </location>
</feature>
<keyword evidence="1" id="KW-0479">Metal-binding</keyword>
<dbReference type="SUPFAM" id="SSF57756">
    <property type="entry name" value="Retrovirus zinc finger-like domains"/>
    <property type="match status" value="1"/>
</dbReference>
<keyword evidence="1" id="KW-0863">Zinc-finger</keyword>
<evidence type="ECO:0000313" key="4">
    <source>
        <dbReference type="EnsemblPlants" id="PGSC0003DMT400091243"/>
    </source>
</evidence>